<dbReference type="CDD" id="cd17242">
    <property type="entry name" value="MobM_relaxase"/>
    <property type="match status" value="1"/>
</dbReference>
<dbReference type="Pfam" id="PF01076">
    <property type="entry name" value="Mob_Pre"/>
    <property type="match status" value="1"/>
</dbReference>
<evidence type="ECO:0000256" key="1">
    <source>
        <dbReference type="ARBA" id="ARBA00010657"/>
    </source>
</evidence>
<dbReference type="InterPro" id="IPR001668">
    <property type="entry name" value="Mob_Pre"/>
</dbReference>
<evidence type="ECO:0000256" key="3">
    <source>
        <dbReference type="SAM" id="MobiDB-lite"/>
    </source>
</evidence>
<reference evidence="4 5" key="1">
    <citation type="submission" date="2009-01" db="EMBL/GenBank/DDBJ databases">
        <authorList>
            <person name="Qin X."/>
            <person name="Bachman B."/>
            <person name="Battles P."/>
            <person name="Bell A."/>
            <person name="Bess C."/>
            <person name="Bickham C."/>
            <person name="Chaboub L."/>
            <person name="Chen D."/>
            <person name="Coyle M."/>
            <person name="Deiros D.R."/>
            <person name="Dinh H."/>
            <person name="Forbes L."/>
            <person name="Fowler G."/>
            <person name="Francisco L."/>
            <person name="Fu Q."/>
            <person name="Gubbala S."/>
            <person name="Hale W."/>
            <person name="Han Y."/>
            <person name="Hemphill L."/>
            <person name="Highlander S.K."/>
            <person name="Hirani K."/>
            <person name="Hogues M."/>
            <person name="Jackson L."/>
            <person name="Jakkamsetti A."/>
            <person name="Javaid M."/>
            <person name="Jiang H."/>
            <person name="Korchina V."/>
            <person name="Kovar C."/>
            <person name="Lara F."/>
            <person name="Lee S."/>
            <person name="Mata R."/>
            <person name="Mathew T."/>
            <person name="Moen C."/>
            <person name="Morales K."/>
            <person name="Munidasa M."/>
            <person name="Nazareth L."/>
            <person name="Ngo R."/>
            <person name="Nguyen L."/>
            <person name="Okwuonu G."/>
            <person name="Ongeri F."/>
            <person name="Patil S."/>
            <person name="Petrosino J."/>
            <person name="Pham C."/>
            <person name="Pham P."/>
            <person name="Pu L.-L."/>
            <person name="Puazo M."/>
            <person name="Raj R."/>
            <person name="Reid J."/>
            <person name="Rouhana J."/>
            <person name="Saada N."/>
            <person name="Shang Y."/>
            <person name="Simmons D."/>
            <person name="Thornton R."/>
            <person name="Warren J."/>
            <person name="Weissenberger G."/>
            <person name="Zhang J."/>
            <person name="Zhang L."/>
            <person name="Zhou C."/>
            <person name="Zhu D."/>
            <person name="Muzny D."/>
            <person name="Worley K."/>
            <person name="Gibbs R."/>
        </authorList>
    </citation>
    <scope>NUCLEOTIDE SEQUENCE [LARGE SCALE GENOMIC DNA]</scope>
    <source>
        <strain evidence="4 5">ATCC 33200</strain>
    </source>
</reference>
<feature type="region of interest" description="Disordered" evidence="3">
    <location>
        <begin position="1"/>
        <end position="26"/>
    </location>
</feature>
<protein>
    <submittedName>
        <fullName evidence="4">Plasmid recombination enzyme</fullName>
    </submittedName>
</protein>
<gene>
    <name evidence="4" type="ORF">HMPREF0528_1830</name>
</gene>
<keyword evidence="2" id="KW-0175">Coiled coil</keyword>
<dbReference type="HOGENOM" id="CLU_532947_0_0_9"/>
<evidence type="ECO:0000313" key="4">
    <source>
        <dbReference type="EMBL" id="EEJ59037.1"/>
    </source>
</evidence>
<accession>C2E7V6</accession>
<dbReference type="AlphaFoldDB" id="C2E7V6"/>
<feature type="coiled-coil region" evidence="2">
    <location>
        <begin position="233"/>
        <end position="315"/>
    </location>
</feature>
<organism evidence="4 5">
    <name type="scientific">Lactobacillus johnsonii ATCC 33200</name>
    <dbReference type="NCBI Taxonomy" id="525330"/>
    <lineage>
        <taxon>Bacteria</taxon>
        <taxon>Bacillati</taxon>
        <taxon>Bacillota</taxon>
        <taxon>Bacilli</taxon>
        <taxon>Lactobacillales</taxon>
        <taxon>Lactobacillaceae</taxon>
        <taxon>Lactobacillus</taxon>
    </lineage>
</organism>
<dbReference type="Proteomes" id="UP000003491">
    <property type="component" value="Unassembled WGS sequence"/>
</dbReference>
<comment type="caution">
    <text evidence="4">The sequence shown here is derived from an EMBL/GenBank/DDBJ whole genome shotgun (WGS) entry which is preliminary data.</text>
</comment>
<evidence type="ECO:0000256" key="2">
    <source>
        <dbReference type="SAM" id="Coils"/>
    </source>
</evidence>
<proteinExistence type="inferred from homology"/>
<dbReference type="GO" id="GO:0006310">
    <property type="term" value="P:DNA recombination"/>
    <property type="evidence" value="ECO:0007669"/>
    <property type="project" value="InterPro"/>
</dbReference>
<dbReference type="Gene3D" id="3.30.930.30">
    <property type="match status" value="1"/>
</dbReference>
<dbReference type="EMBL" id="ACGR01000050">
    <property type="protein sequence ID" value="EEJ59037.1"/>
    <property type="molecule type" value="Genomic_DNA"/>
</dbReference>
<comment type="similarity">
    <text evidence="1">Belongs to the plasmid mobilization pre family.</text>
</comment>
<name>C2E7V6_LACJH</name>
<sequence length="512" mass="60330">MPEMTMSFSKGKANETSIKHNNRSLNPNEFDFDRTGHKHINPELTGLNEVLLHEDIRDIYNQEFGQAVKDYNAKQKRKDRRIKDYYSKIKNSKKTRTQYEFIVQVGNINDYRHDENRITSQTWQTSKKILENYFDNFQKRNPNLIPYNAVIHMDEEGAPHMHLNVVPVAHDLNAKQGVKVKPVLNKALAEEGFSISKKDNRKQWRDFQHREAEALADEALLYGITRKAGITNKLKDVRQYKQVMREIDDLEEQKSQIYTEFEDKKAQIDNLDQRELEISRREQAAANKETKNKNLDKEIRRKEFILNDLDQKEQNTRDNWSQWVRTTEKLTKKRRLGTPDDYLVVGTFGTVDKEASKRKIANLIDLAEHGKLIKEVEAENRQLRNQGIDQFRGFVRQEKRLGDEQRQRELEELRKKNKEQEEKIKDQQRQILQLRMFAEATVKTIRGIAKAIPEKAHALWQKIGSNLRKVGGKTYVKMNADEVKEANKGYSAETEKQKSIYNQRYNSRDLDL</sequence>
<evidence type="ECO:0000313" key="5">
    <source>
        <dbReference type="Proteomes" id="UP000003491"/>
    </source>
</evidence>
<feature type="coiled-coil region" evidence="2">
    <location>
        <begin position="366"/>
        <end position="437"/>
    </location>
</feature>
<dbReference type="GO" id="GO:0003677">
    <property type="term" value="F:DNA binding"/>
    <property type="evidence" value="ECO:0007669"/>
    <property type="project" value="InterPro"/>
</dbReference>